<gene>
    <name evidence="5" type="ORF">CVV65_14490</name>
</gene>
<protein>
    <submittedName>
        <fullName evidence="5">Zn-dependent hydrolase</fullName>
    </submittedName>
</protein>
<dbReference type="GO" id="GO:0046872">
    <property type="term" value="F:metal ion binding"/>
    <property type="evidence" value="ECO:0007669"/>
    <property type="project" value="UniProtKB-KW"/>
</dbReference>
<evidence type="ECO:0000259" key="4">
    <source>
        <dbReference type="Pfam" id="PF07687"/>
    </source>
</evidence>
<proteinExistence type="inferred from homology"/>
<dbReference type="Pfam" id="PF07687">
    <property type="entry name" value="M20_dimer"/>
    <property type="match status" value="1"/>
</dbReference>
<dbReference type="RefSeq" id="WP_100668735.1">
    <property type="nucleotide sequence ID" value="NZ_CP024955.1"/>
</dbReference>
<feature type="binding site" evidence="3">
    <location>
        <position position="387"/>
    </location>
    <ligand>
        <name>Zn(2+)</name>
        <dbReference type="ChEBI" id="CHEBI:29105"/>
        <label>2</label>
    </ligand>
</feature>
<dbReference type="AlphaFoldDB" id="A0A2K8N9J3"/>
<evidence type="ECO:0000313" key="5">
    <source>
        <dbReference type="EMBL" id="ATY85984.1"/>
    </source>
</evidence>
<feature type="domain" description="Peptidase M20 dimerisation" evidence="4">
    <location>
        <begin position="213"/>
        <end position="315"/>
    </location>
</feature>
<evidence type="ECO:0000256" key="3">
    <source>
        <dbReference type="PIRSR" id="PIRSR001235-1"/>
    </source>
</evidence>
<dbReference type="InterPro" id="IPR011650">
    <property type="entry name" value="Peptidase_M20_dimer"/>
</dbReference>
<dbReference type="PIRSF" id="PIRSF001235">
    <property type="entry name" value="Amidase_carbamoylase"/>
    <property type="match status" value="1"/>
</dbReference>
<dbReference type="NCBIfam" id="NF006771">
    <property type="entry name" value="PRK09290.1-5"/>
    <property type="match status" value="1"/>
</dbReference>
<dbReference type="GO" id="GO:0016813">
    <property type="term" value="F:hydrolase activity, acting on carbon-nitrogen (but not peptide) bonds, in linear amidines"/>
    <property type="evidence" value="ECO:0007669"/>
    <property type="project" value="InterPro"/>
</dbReference>
<name>A0A2K8N9J3_9BACL</name>
<dbReference type="InterPro" id="IPR010158">
    <property type="entry name" value="Amidase_Cbmase"/>
</dbReference>
<dbReference type="PANTHER" id="PTHR32494:SF5">
    <property type="entry name" value="ALLANTOATE AMIDOHYDROLASE"/>
    <property type="match status" value="1"/>
</dbReference>
<feature type="binding site" evidence="3">
    <location>
        <position position="95"/>
    </location>
    <ligand>
        <name>Zn(2+)</name>
        <dbReference type="ChEBI" id="CHEBI:29105"/>
        <label>2</label>
    </ligand>
</feature>
<evidence type="ECO:0000256" key="1">
    <source>
        <dbReference type="ARBA" id="ARBA00006153"/>
    </source>
</evidence>
<dbReference type="KEGG" id="kyr:CVV65_14490"/>
<feature type="binding site" evidence="3">
    <location>
        <position position="95"/>
    </location>
    <ligand>
        <name>Zn(2+)</name>
        <dbReference type="ChEBI" id="CHEBI:29105"/>
        <label>1</label>
    </ligand>
</feature>
<dbReference type="SUPFAM" id="SSF53187">
    <property type="entry name" value="Zn-dependent exopeptidases"/>
    <property type="match status" value="1"/>
</dbReference>
<dbReference type="InterPro" id="IPR036264">
    <property type="entry name" value="Bact_exopeptidase_dim_dom"/>
</dbReference>
<dbReference type="PANTHER" id="PTHR32494">
    <property type="entry name" value="ALLANTOATE DEIMINASE-RELATED"/>
    <property type="match status" value="1"/>
</dbReference>
<keyword evidence="2 5" id="KW-0378">Hydrolase</keyword>
<evidence type="ECO:0000313" key="6">
    <source>
        <dbReference type="Proteomes" id="UP000231932"/>
    </source>
</evidence>
<dbReference type="InterPro" id="IPR002933">
    <property type="entry name" value="Peptidase_M20"/>
</dbReference>
<organism evidence="5 6">
    <name type="scientific">Kyrpidia spormannii</name>
    <dbReference type="NCBI Taxonomy" id="2055160"/>
    <lineage>
        <taxon>Bacteria</taxon>
        <taxon>Bacillati</taxon>
        <taxon>Bacillota</taxon>
        <taxon>Bacilli</taxon>
        <taxon>Bacillales</taxon>
        <taxon>Alicyclobacillaceae</taxon>
        <taxon>Kyrpidia</taxon>
    </lineage>
</organism>
<sequence length="415" mass="44943">MPSNLSISAPRIQSRLFELGQIGRTGSGGVTRLALSQEDLRAQDLVSSWMRQAGMEVRRDHFGNLIGRKEGEEPKAPAIVIGSHIDSVPNGGRFDGTLGVIGGIEVVQVLHDANISHKLPIEVVAFCDEEGARFESGLFGSRGMVGRVTDGDLNRVDGDGISRYEALCNAGVDPRRMADSIRHRGDIEVYLEMHIEQGPFLESIHQPVGIVTGIAGVAWLTISLIGEAGHAGTVPMNLRRDPMMGAAEVILAVERACKSGQVTTTVGTVGKIHAQPGSSNVIPGMVEFTVDIRDIEQRQRDDTILRVKSALDRICRDRSLEYRIEEGLNIQSVQCSTEVVGVIEESARKLHLDPVKMVSGAGHDAMAMADICDVGMIFVRCRNGISHHPAEWASPEDMATGTRLLLETVLSYIES</sequence>
<dbReference type="NCBIfam" id="TIGR01879">
    <property type="entry name" value="hydantase"/>
    <property type="match status" value="1"/>
</dbReference>
<feature type="binding site" evidence="3">
    <location>
        <position position="194"/>
    </location>
    <ligand>
        <name>Zn(2+)</name>
        <dbReference type="ChEBI" id="CHEBI:29105"/>
        <label>1</label>
    </ligand>
</feature>
<keyword evidence="3" id="KW-0479">Metal-binding</keyword>
<dbReference type="Gene3D" id="3.40.630.10">
    <property type="entry name" value="Zn peptidases"/>
    <property type="match status" value="1"/>
</dbReference>
<dbReference type="EMBL" id="CP024955">
    <property type="protein sequence ID" value="ATY85984.1"/>
    <property type="molecule type" value="Genomic_DNA"/>
</dbReference>
<accession>A0A2K8N9J3</accession>
<keyword evidence="6" id="KW-1185">Reference proteome</keyword>
<dbReference type="CDD" id="cd03884">
    <property type="entry name" value="M20_bAS"/>
    <property type="match status" value="1"/>
</dbReference>
<keyword evidence="3" id="KW-0862">Zinc</keyword>
<dbReference type="OrthoDB" id="9808195at2"/>
<dbReference type="Pfam" id="PF01546">
    <property type="entry name" value="Peptidase_M20"/>
    <property type="match status" value="1"/>
</dbReference>
<dbReference type="Gene3D" id="3.30.70.360">
    <property type="match status" value="1"/>
</dbReference>
<evidence type="ECO:0000256" key="2">
    <source>
        <dbReference type="ARBA" id="ARBA00022801"/>
    </source>
</evidence>
<feature type="binding site" evidence="3">
    <location>
        <position position="130"/>
    </location>
    <ligand>
        <name>Zn(2+)</name>
        <dbReference type="ChEBI" id="CHEBI:29105"/>
        <label>2</label>
    </ligand>
</feature>
<comment type="similarity">
    <text evidence="1">Belongs to the peptidase M20 family.</text>
</comment>
<dbReference type="SUPFAM" id="SSF55031">
    <property type="entry name" value="Bacterial exopeptidase dimerisation domain"/>
    <property type="match status" value="1"/>
</dbReference>
<dbReference type="Proteomes" id="UP000231932">
    <property type="component" value="Chromosome"/>
</dbReference>
<comment type="cofactor">
    <cofactor evidence="3">
        <name>Zn(2+)</name>
        <dbReference type="ChEBI" id="CHEBI:29105"/>
    </cofactor>
    <text evidence="3">Binds 2 Zn(2+) ions per subunit.</text>
</comment>
<feature type="binding site" evidence="3">
    <location>
        <position position="84"/>
    </location>
    <ligand>
        <name>Zn(2+)</name>
        <dbReference type="ChEBI" id="CHEBI:29105"/>
        <label>1</label>
    </ligand>
</feature>
<reference evidence="6" key="1">
    <citation type="submission" date="2017-11" db="EMBL/GenBank/DDBJ databases">
        <title>Complete Genome Sequence of Kyrpidia sp. Strain EA-1, a thermophilic, hydrogen-oxidizing Bacterium, isolated from the Azores.</title>
        <authorList>
            <person name="Reiner J.E."/>
            <person name="Lapp C.J."/>
            <person name="Bunk B."/>
            <person name="Gescher J."/>
        </authorList>
    </citation>
    <scope>NUCLEOTIDE SEQUENCE [LARGE SCALE GENOMIC DNA]</scope>
    <source>
        <strain evidence="6">EA-1</strain>
    </source>
</reference>